<dbReference type="PANTHER" id="PTHR42693:SF43">
    <property type="entry name" value="BLL2667 PROTEIN"/>
    <property type="match status" value="1"/>
</dbReference>
<dbReference type="CDD" id="cd16025">
    <property type="entry name" value="PAS_like"/>
    <property type="match status" value="1"/>
</dbReference>
<evidence type="ECO:0000256" key="3">
    <source>
        <dbReference type="ARBA" id="ARBA00022801"/>
    </source>
</evidence>
<dbReference type="InterPro" id="IPR017850">
    <property type="entry name" value="Alkaline_phosphatase_core_sf"/>
</dbReference>
<comment type="similarity">
    <text evidence="1">Belongs to the sulfatase family.</text>
</comment>
<accession>A0A1H4RPT6</accession>
<keyword evidence="3" id="KW-0378">Hydrolase</keyword>
<dbReference type="Gene3D" id="3.30.1120.10">
    <property type="match status" value="1"/>
</dbReference>
<dbReference type="InterPro" id="IPR050738">
    <property type="entry name" value="Sulfatase"/>
</dbReference>
<organism evidence="7 8">
    <name type="scientific">Rhodococcus koreensis</name>
    <dbReference type="NCBI Taxonomy" id="99653"/>
    <lineage>
        <taxon>Bacteria</taxon>
        <taxon>Bacillati</taxon>
        <taxon>Actinomycetota</taxon>
        <taxon>Actinomycetes</taxon>
        <taxon>Mycobacteriales</taxon>
        <taxon>Nocardiaceae</taxon>
        <taxon>Rhodococcus</taxon>
    </lineage>
</organism>
<reference evidence="8" key="1">
    <citation type="submission" date="2016-10" db="EMBL/GenBank/DDBJ databases">
        <authorList>
            <person name="Varghese N."/>
            <person name="Submissions S."/>
        </authorList>
    </citation>
    <scope>NUCLEOTIDE SEQUENCE [LARGE SCALE GENOMIC DNA]</scope>
    <source>
        <strain evidence="8">DSM 44498</strain>
    </source>
</reference>
<evidence type="ECO:0000256" key="5">
    <source>
        <dbReference type="SAM" id="MobiDB-lite"/>
    </source>
</evidence>
<feature type="domain" description="Sulfatase N-terminal" evidence="6">
    <location>
        <begin position="48"/>
        <end position="479"/>
    </location>
</feature>
<keyword evidence="8" id="KW-1185">Reference proteome</keyword>
<protein>
    <submittedName>
        <fullName evidence="7">Arylsulfatase</fullName>
    </submittedName>
</protein>
<evidence type="ECO:0000313" key="7">
    <source>
        <dbReference type="EMBL" id="SEC33641.1"/>
    </source>
</evidence>
<proteinExistence type="inferred from homology"/>
<keyword evidence="4" id="KW-0106">Calcium</keyword>
<name>A0A1H4RPT6_9NOCA</name>
<sequence length="799" mass="88111">MPKSAQRTVDRRSDAMATNRKGKIAVDIRDSVPDWSPYLPAAAPEGAPNVLIIAWDDVGYGSMDVFGGPIETPTMRRIADSGVRYSNFHTTALCSPTRASLLTGRNATSNGMATVAEMSSGFPGISTHIPFENGFISEVLAERGWNTYCLGKWHLTPSEECNMSAVKTRWPLGRGFERFYGFLGGESNSWYPDLVYDNHPIEAPGTPEDGYHLSKDLSDKAIEFIRDAKAVDPDKPFFMYLAPQAGHAPHHVPPEWADRYRGTFDQGYEAIRAEILARQKELGLLPRGTELSPINPHGEPNTTGPDGQLWPILDTVRPWDSLTADEQRLFIRMAEVFAGFISYADDQLGRVIDFLTESGQLDNTLLIVISDNGASGEGGPNGSFNEWRFFNGVADTTEVTLPHLHELGGPASYNHYNTGWAWAFDTPFPYWKRWAGYEGGIADMCMVSWPARLQPRTEPLHQYIHAVDVVPTIYELLDIEPPAVLKGYTQSPIEGESFAATLTDPTAPGKQTQFYAMLGQRSLYHEGWLACSLHPPISGWGNFGHDVWELYHLDEDRAQLHNLADTEPDRLAEMKELWFYYAGIFNGLPLDDRSALEQVLADRPHPGKPRDRYVYYPNCADVPESAGAPITGRSYTIAAGVHVDTSDAEGVLFAHGGVAGGHSLYVKDHRLHYTFNWLGTRIEDVAADRDITPGGHVCTAEFTVKGKNEDPAMPGFAGTLDLYLDEQQVASSEIVTQPGVFCLVGDGICVGRDSASPVTADYTAPFPFTGGTIDKVVVDVSGAHYVDHEAQVRGWFMID</sequence>
<evidence type="ECO:0000256" key="1">
    <source>
        <dbReference type="ARBA" id="ARBA00008779"/>
    </source>
</evidence>
<evidence type="ECO:0000256" key="4">
    <source>
        <dbReference type="ARBA" id="ARBA00022837"/>
    </source>
</evidence>
<dbReference type="AlphaFoldDB" id="A0A1H4RPT6"/>
<dbReference type="InterPro" id="IPR024607">
    <property type="entry name" value="Sulfatase_CS"/>
</dbReference>
<keyword evidence="2" id="KW-0479">Metal-binding</keyword>
<dbReference type="PANTHER" id="PTHR42693">
    <property type="entry name" value="ARYLSULFATASE FAMILY MEMBER"/>
    <property type="match status" value="1"/>
</dbReference>
<dbReference type="InterPro" id="IPR000917">
    <property type="entry name" value="Sulfatase_N"/>
</dbReference>
<evidence type="ECO:0000259" key="6">
    <source>
        <dbReference type="Pfam" id="PF00884"/>
    </source>
</evidence>
<dbReference type="GO" id="GO:0016787">
    <property type="term" value="F:hydrolase activity"/>
    <property type="evidence" value="ECO:0007669"/>
    <property type="project" value="UniProtKB-KW"/>
</dbReference>
<dbReference type="EMBL" id="FNSV01000005">
    <property type="protein sequence ID" value="SEC33641.1"/>
    <property type="molecule type" value="Genomic_DNA"/>
</dbReference>
<dbReference type="PROSITE" id="PS00523">
    <property type="entry name" value="SULFATASE_1"/>
    <property type="match status" value="1"/>
</dbReference>
<evidence type="ECO:0000313" key="8">
    <source>
        <dbReference type="Proteomes" id="UP000183561"/>
    </source>
</evidence>
<gene>
    <name evidence="7" type="ORF">SAMN04490239_3721</name>
</gene>
<dbReference type="GO" id="GO:0046872">
    <property type="term" value="F:metal ion binding"/>
    <property type="evidence" value="ECO:0007669"/>
    <property type="project" value="UniProtKB-KW"/>
</dbReference>
<feature type="region of interest" description="Disordered" evidence="5">
    <location>
        <begin position="287"/>
        <end position="309"/>
    </location>
</feature>
<dbReference type="Pfam" id="PF00884">
    <property type="entry name" value="Sulfatase"/>
    <property type="match status" value="1"/>
</dbReference>
<dbReference type="SUPFAM" id="SSF53649">
    <property type="entry name" value="Alkaline phosphatase-like"/>
    <property type="match status" value="1"/>
</dbReference>
<evidence type="ECO:0000256" key="2">
    <source>
        <dbReference type="ARBA" id="ARBA00022723"/>
    </source>
</evidence>
<dbReference type="Proteomes" id="UP000183561">
    <property type="component" value="Unassembled WGS sequence"/>
</dbReference>
<dbReference type="Gene3D" id="3.40.720.10">
    <property type="entry name" value="Alkaline Phosphatase, subunit A"/>
    <property type="match status" value="1"/>
</dbReference>